<feature type="transmembrane region" description="Helical" evidence="2">
    <location>
        <begin position="47"/>
        <end position="66"/>
    </location>
</feature>
<dbReference type="GO" id="GO:0046872">
    <property type="term" value="F:metal ion binding"/>
    <property type="evidence" value="ECO:0007669"/>
    <property type="project" value="UniProtKB-KW"/>
</dbReference>
<organism evidence="4 5">
    <name type="scientific">Neorickettsia helminthoeca str. Oregon</name>
    <dbReference type="NCBI Taxonomy" id="1286528"/>
    <lineage>
        <taxon>Bacteria</taxon>
        <taxon>Pseudomonadati</taxon>
        <taxon>Pseudomonadota</taxon>
        <taxon>Alphaproteobacteria</taxon>
        <taxon>Rickettsiales</taxon>
        <taxon>Anaplasmataceae</taxon>
        <taxon>Neorickettsia</taxon>
    </lineage>
</organism>
<gene>
    <name evidence="4" type="ORF">NHE_0274</name>
</gene>
<keyword evidence="5" id="KW-1185">Reference proteome</keyword>
<dbReference type="CDD" id="cd06971">
    <property type="entry name" value="PgpA"/>
    <property type="match status" value="1"/>
</dbReference>
<keyword evidence="1" id="KW-1208">Phospholipid metabolism</keyword>
<comment type="pathway">
    <text evidence="1">Phospholipid metabolism; phosphatidylglycerol biosynthesis; phosphatidylglycerol from CDP-diacylglycerol: step 2/2.</text>
</comment>
<dbReference type="PANTHER" id="PTHR36305:SF1">
    <property type="entry name" value="PHOSPHATIDYLGLYCEROPHOSPHATASE A"/>
    <property type="match status" value="1"/>
</dbReference>
<comment type="subcellular location">
    <subcellularLocation>
        <location evidence="1">Cell inner membrane</location>
        <topology evidence="1">Multi-pass membrane protein</topology>
    </subcellularLocation>
</comment>
<feature type="domain" description="YutG/PgpA" evidence="3">
    <location>
        <begin position="12"/>
        <end position="160"/>
    </location>
</feature>
<dbReference type="SUPFAM" id="SSF101307">
    <property type="entry name" value="YutG-like"/>
    <property type="match status" value="1"/>
</dbReference>
<evidence type="ECO:0000313" key="4">
    <source>
        <dbReference type="EMBL" id="AHX11234.1"/>
    </source>
</evidence>
<evidence type="ECO:0000256" key="2">
    <source>
        <dbReference type="SAM" id="Phobius"/>
    </source>
</evidence>
<dbReference type="EMBL" id="CP007481">
    <property type="protein sequence ID" value="AHX11234.1"/>
    <property type="molecule type" value="Genomic_DNA"/>
</dbReference>
<dbReference type="KEGG" id="nhm:NHE_0274"/>
<keyword evidence="1" id="KW-0997">Cell inner membrane</keyword>
<dbReference type="InterPro" id="IPR007686">
    <property type="entry name" value="YutG/PgpA"/>
</dbReference>
<keyword evidence="1" id="KW-0443">Lipid metabolism</keyword>
<evidence type="ECO:0000259" key="3">
    <source>
        <dbReference type="Pfam" id="PF04608"/>
    </source>
</evidence>
<dbReference type="PIRSF" id="PIRSF006162">
    <property type="entry name" value="PgpA"/>
    <property type="match status" value="1"/>
</dbReference>
<comment type="cofactor">
    <cofactor evidence="1">
        <name>Mg(2+)</name>
        <dbReference type="ChEBI" id="CHEBI:18420"/>
    </cofactor>
</comment>
<dbReference type="GO" id="GO:0008962">
    <property type="term" value="F:phosphatidylglycerophosphatase activity"/>
    <property type="evidence" value="ECO:0007669"/>
    <property type="project" value="UniProtKB-EC"/>
</dbReference>
<feature type="transmembrane region" description="Helical" evidence="2">
    <location>
        <begin position="142"/>
        <end position="163"/>
    </location>
</feature>
<dbReference type="Pfam" id="PF04608">
    <property type="entry name" value="PgpA"/>
    <property type="match status" value="1"/>
</dbReference>
<keyword evidence="2" id="KW-1133">Transmembrane helix</keyword>
<accession>X5HJH5</accession>
<comment type="catalytic activity">
    <reaction evidence="1">
        <text>a 1,2-diacyl-sn-glycero-3-phospho-(1'-sn-glycero-3'-phosphate) + H2O = a 1,2-diacyl-sn-glycero-3-phospho-(1'-sn-glycerol) + phosphate</text>
        <dbReference type="Rhea" id="RHEA:33751"/>
        <dbReference type="ChEBI" id="CHEBI:15377"/>
        <dbReference type="ChEBI" id="CHEBI:43474"/>
        <dbReference type="ChEBI" id="CHEBI:60110"/>
        <dbReference type="ChEBI" id="CHEBI:64716"/>
        <dbReference type="EC" id="3.1.3.27"/>
    </reaction>
</comment>
<dbReference type="UniPathway" id="UPA00084">
    <property type="reaction ID" value="UER00504"/>
</dbReference>
<keyword evidence="1" id="KW-0460">Magnesium</keyword>
<keyword evidence="1" id="KW-0479">Metal-binding</keyword>
<keyword evidence="1" id="KW-0442">Lipid degradation</keyword>
<dbReference type="Proteomes" id="UP000023755">
    <property type="component" value="Chromosome"/>
</dbReference>
<comment type="function">
    <text evidence="1">Lipid phosphatase which dephosphorylates phosphatidylglycerophosphate (PGP) to phosphatidylglycerol (PG).</text>
</comment>
<proteinExistence type="predicted"/>
<dbReference type="GO" id="GO:0005886">
    <property type="term" value="C:plasma membrane"/>
    <property type="evidence" value="ECO:0007669"/>
    <property type="project" value="UniProtKB-SubCell"/>
</dbReference>
<dbReference type="InterPro" id="IPR036681">
    <property type="entry name" value="PgpA-like_sf"/>
</dbReference>
<keyword evidence="1" id="KW-1003">Cell membrane</keyword>
<feature type="transmembrane region" description="Helical" evidence="2">
    <location>
        <begin position="105"/>
        <end position="121"/>
    </location>
</feature>
<keyword evidence="1" id="KW-0378">Hydrolase</keyword>
<dbReference type="STRING" id="1286528.NHE_0274"/>
<dbReference type="AlphaFoldDB" id="X5HJH5"/>
<dbReference type="InterPro" id="IPR026037">
    <property type="entry name" value="PgpA"/>
</dbReference>
<keyword evidence="1" id="KW-0595">Phospholipid degradation</keyword>
<feature type="transmembrane region" description="Helical" evidence="2">
    <location>
        <begin position="12"/>
        <end position="41"/>
    </location>
</feature>
<dbReference type="RefSeq" id="WP_038559108.1">
    <property type="nucleotide sequence ID" value="NZ_CP007481.1"/>
</dbReference>
<dbReference type="HOGENOM" id="CLU_103734_1_1_5"/>
<dbReference type="GO" id="GO:0006655">
    <property type="term" value="P:phosphatidylglycerol biosynthetic process"/>
    <property type="evidence" value="ECO:0007669"/>
    <property type="project" value="UniProtKB-UniPathway"/>
</dbReference>
<protein>
    <recommendedName>
        <fullName evidence="1">Phosphatidylglycerophosphatase A</fullName>
        <ecNumber evidence="1">3.1.3.27</ecNumber>
    </recommendedName>
    <alternativeName>
        <fullName evidence="1">Phosphatidylglycerolphosphate phosphatase A</fullName>
    </alternativeName>
</protein>
<evidence type="ECO:0000313" key="5">
    <source>
        <dbReference type="Proteomes" id="UP000023755"/>
    </source>
</evidence>
<dbReference type="PANTHER" id="PTHR36305">
    <property type="entry name" value="PHOSPHATIDYLGLYCEROPHOSPHATASE A"/>
    <property type="match status" value="1"/>
</dbReference>
<sequence length="165" mass="18347">MQNKEGSIFTKIATCFGIGNFTTFPGTVASAAVFLLFPLIVFLDLPLASILIASVLLFALGTYSCHKYEMLYSVRDPGNVVIDEFVAQTILILFTNYIFRGYSNTMILVLCILSFLLFRFFDIVKPWPISVVQRSMRGGFGVMFDDLLAAIASLIVLLLILYVSC</sequence>
<dbReference type="EC" id="3.1.3.27" evidence="1"/>
<name>X5HJH5_9RICK</name>
<keyword evidence="1 2" id="KW-0472">Membrane</keyword>
<dbReference type="OrthoDB" id="9804091at2"/>
<keyword evidence="1 2" id="KW-0812">Transmembrane</keyword>
<dbReference type="GO" id="GO:0009395">
    <property type="term" value="P:phospholipid catabolic process"/>
    <property type="evidence" value="ECO:0007669"/>
    <property type="project" value="UniProtKB-KW"/>
</dbReference>
<evidence type="ECO:0000256" key="1">
    <source>
        <dbReference type="PIRNR" id="PIRNR006162"/>
    </source>
</evidence>
<reference evidence="4 5" key="1">
    <citation type="submission" date="2014-03" db="EMBL/GenBank/DDBJ databases">
        <title>Sequencing and Comparison of Genomes and Transcriptome Profiles of Human Ehrlichiosis Agents.</title>
        <authorList>
            <person name="Lin M."/>
            <person name="Daugherty S.C."/>
            <person name="Nagaraj S."/>
            <person name="Cheng Z."/>
            <person name="Xiong Q."/>
            <person name="Lin F.-Y."/>
            <person name="Sengamalay N."/>
            <person name="Ott S."/>
            <person name="Godinez A."/>
            <person name="Tallon L.J."/>
            <person name="Sadzewicz L."/>
            <person name="Fraser C.M."/>
            <person name="Dunning Hotopp J.C."/>
            <person name="Rikihisa Y."/>
        </authorList>
    </citation>
    <scope>NUCLEOTIDE SEQUENCE [LARGE SCALE GENOMIC DNA]</scope>
    <source>
        <strain evidence="4 5">Oregon</strain>
    </source>
</reference>